<dbReference type="Pfam" id="PF04167">
    <property type="entry name" value="DUF402"/>
    <property type="match status" value="1"/>
</dbReference>
<dbReference type="InterPro" id="IPR007295">
    <property type="entry name" value="DUF402"/>
</dbReference>
<dbReference type="PANTHER" id="PTHR41271:SF1">
    <property type="entry name" value="DUF402 DOMAIN-CONTAINING PROTEIN"/>
    <property type="match status" value="1"/>
</dbReference>
<dbReference type="EMBL" id="QVLV01000008">
    <property type="protein sequence ID" value="RGE59757.1"/>
    <property type="molecule type" value="Genomic_DNA"/>
</dbReference>
<evidence type="ECO:0000313" key="2">
    <source>
        <dbReference type="EMBL" id="RGE59757.1"/>
    </source>
</evidence>
<proteinExistence type="predicted"/>
<dbReference type="Gene3D" id="2.40.380.10">
    <property type="entry name" value="FomD-like"/>
    <property type="match status" value="1"/>
</dbReference>
<dbReference type="SUPFAM" id="SSF159234">
    <property type="entry name" value="FomD-like"/>
    <property type="match status" value="1"/>
</dbReference>
<dbReference type="AlphaFoldDB" id="A0A3E3I406"/>
<comment type="caution">
    <text evidence="2">The sequence shown here is derived from an EMBL/GenBank/DDBJ whole genome shotgun (WGS) entry which is preliminary data.</text>
</comment>
<organism evidence="2 3">
    <name type="scientific">Eisenbergiella massiliensis</name>
    <dbReference type="NCBI Taxonomy" id="1720294"/>
    <lineage>
        <taxon>Bacteria</taxon>
        <taxon>Bacillati</taxon>
        <taxon>Bacillota</taxon>
        <taxon>Clostridia</taxon>
        <taxon>Lachnospirales</taxon>
        <taxon>Lachnospiraceae</taxon>
        <taxon>Eisenbergiella</taxon>
    </lineage>
</organism>
<reference evidence="2" key="1">
    <citation type="submission" date="2018-08" db="EMBL/GenBank/DDBJ databases">
        <title>A genome reference for cultivated species of the human gut microbiota.</title>
        <authorList>
            <person name="Zou Y."/>
            <person name="Xue W."/>
            <person name="Luo G."/>
        </authorList>
    </citation>
    <scope>NUCLEOTIDE SEQUENCE [LARGE SCALE GENOMIC DNA]</scope>
    <source>
        <strain evidence="2">TF05-5AC</strain>
    </source>
</reference>
<keyword evidence="3" id="KW-1185">Reference proteome</keyword>
<dbReference type="RefSeq" id="WP_021635082.1">
    <property type="nucleotide sequence ID" value="NZ_CANNOQ010000146.1"/>
</dbReference>
<dbReference type="InterPro" id="IPR035930">
    <property type="entry name" value="FomD-like_sf"/>
</dbReference>
<dbReference type="GeneID" id="97987802"/>
<accession>A0A3E3I406</accession>
<dbReference type="Proteomes" id="UP000260812">
    <property type="component" value="Unassembled WGS sequence"/>
</dbReference>
<evidence type="ECO:0000313" key="3">
    <source>
        <dbReference type="Proteomes" id="UP000260812"/>
    </source>
</evidence>
<evidence type="ECO:0000259" key="1">
    <source>
        <dbReference type="Pfam" id="PF04167"/>
    </source>
</evidence>
<dbReference type="PANTHER" id="PTHR41271">
    <property type="entry name" value="DUF402 DOMAIN-CONTAINING PROTEIN"/>
    <property type="match status" value="1"/>
</dbReference>
<name>A0A3E3I406_9FIRM</name>
<protein>
    <submittedName>
        <fullName evidence="2">DUF402 domain-containing protein</fullName>
    </submittedName>
</protein>
<feature type="domain" description="DUF402" evidence="1">
    <location>
        <begin position="69"/>
        <end position="160"/>
    </location>
</feature>
<gene>
    <name evidence="2" type="ORF">DXC51_13200</name>
</gene>
<sequence length="185" mass="21871">MKKLEIKHVRLIYDEWKCIERKSYRQKRIKNPDFSGFLALIDIERVKEKQVWSWGQESLTVCDDGMKWLIIVPENGKYAVTVYMNQEYRPVLWYIDIIDGIGVDEDGMFFVSDLFLDLLVSPEGEVKEEDRDELEAALEQGVITECQFAQADRTAQELRLYLEKNFQEFWVSCGRRLEEIMVQGN</sequence>